<evidence type="ECO:0000259" key="1">
    <source>
        <dbReference type="Pfam" id="PF13474"/>
    </source>
</evidence>
<keyword evidence="3" id="KW-1185">Reference proteome</keyword>
<dbReference type="Gene3D" id="3.10.450.50">
    <property type="match status" value="1"/>
</dbReference>
<evidence type="ECO:0000313" key="3">
    <source>
        <dbReference type="Proteomes" id="UP000048984"/>
    </source>
</evidence>
<proteinExistence type="predicted"/>
<dbReference type="AlphaFoldDB" id="A0A0P6WA33"/>
<dbReference type="Pfam" id="PF13474">
    <property type="entry name" value="SnoaL_3"/>
    <property type="match status" value="1"/>
</dbReference>
<dbReference type="SUPFAM" id="SSF54427">
    <property type="entry name" value="NTF2-like"/>
    <property type="match status" value="1"/>
</dbReference>
<dbReference type="Proteomes" id="UP000048984">
    <property type="component" value="Unassembled WGS sequence"/>
</dbReference>
<sequence length="131" mass="14501">MTDEDRILARLDEFGRLLASRDLGIVDALSNRLGVTLFGSEAGERAGSREELLALFGGLFARPYGLAFAWQDRHVTIEGDIAWVTAEGLLHVIHPDRDVPTPYRLVGIFQRHAGAWHWRLFSGSEPAPPPA</sequence>
<protein>
    <recommendedName>
        <fullName evidence="1">SnoaL-like domain-containing protein</fullName>
    </recommendedName>
</protein>
<dbReference type="EMBL" id="LJYW01000001">
    <property type="protein sequence ID" value="KPL53966.1"/>
    <property type="molecule type" value="Genomic_DNA"/>
</dbReference>
<dbReference type="RefSeq" id="WP_054360131.1">
    <property type="nucleotide sequence ID" value="NZ_LJYW01000001.1"/>
</dbReference>
<feature type="domain" description="SnoaL-like" evidence="1">
    <location>
        <begin position="7"/>
        <end position="117"/>
    </location>
</feature>
<reference evidence="2 3" key="1">
    <citation type="submission" date="2015-09" db="EMBL/GenBank/DDBJ databases">
        <authorList>
            <person name="Jackson K.R."/>
            <person name="Lunt B.L."/>
            <person name="Fisher J.N.B."/>
            <person name="Gardner A.V."/>
            <person name="Bailey M.E."/>
            <person name="Deus L.M."/>
            <person name="Earl A.S."/>
            <person name="Gibby P.D."/>
            <person name="Hartmann K.A."/>
            <person name="Liu J.E."/>
            <person name="Manci A.M."/>
            <person name="Nielsen D.A."/>
            <person name="Solomon M.B."/>
            <person name="Breakwell D.P."/>
            <person name="Burnett S.H."/>
            <person name="Grose J.H."/>
        </authorList>
    </citation>
    <scope>NUCLEOTIDE SEQUENCE [LARGE SCALE GENOMIC DNA]</scope>
    <source>
        <strain evidence="2 3">16</strain>
    </source>
</reference>
<evidence type="ECO:0000313" key="2">
    <source>
        <dbReference type="EMBL" id="KPL53966.1"/>
    </source>
</evidence>
<organism evidence="2 3">
    <name type="scientific">Prosthecodimorpha hirschii</name>
    <dbReference type="NCBI Taxonomy" id="665126"/>
    <lineage>
        <taxon>Bacteria</taxon>
        <taxon>Pseudomonadati</taxon>
        <taxon>Pseudomonadota</taxon>
        <taxon>Alphaproteobacteria</taxon>
        <taxon>Hyphomicrobiales</taxon>
        <taxon>Ancalomicrobiaceae</taxon>
        <taxon>Prosthecodimorpha</taxon>
    </lineage>
</organism>
<comment type="caution">
    <text evidence="2">The sequence shown here is derived from an EMBL/GenBank/DDBJ whole genome shotgun (WGS) entry which is preliminary data.</text>
</comment>
<dbReference type="InterPro" id="IPR032710">
    <property type="entry name" value="NTF2-like_dom_sf"/>
</dbReference>
<name>A0A0P6WA33_9HYPH</name>
<gene>
    <name evidence="2" type="ORF">ABB55_18565</name>
</gene>
<dbReference type="InterPro" id="IPR037401">
    <property type="entry name" value="SnoaL-like"/>
</dbReference>
<reference evidence="2 3" key="2">
    <citation type="submission" date="2015-10" db="EMBL/GenBank/DDBJ databases">
        <title>Draft Genome Sequence of Prosthecomicrobium hirschii ATCC 27832.</title>
        <authorList>
            <person name="Daniel J."/>
            <person name="Givan S.A."/>
            <person name="Brun Y.V."/>
            <person name="Brown P.J."/>
        </authorList>
    </citation>
    <scope>NUCLEOTIDE SEQUENCE [LARGE SCALE GENOMIC DNA]</scope>
    <source>
        <strain evidence="2 3">16</strain>
    </source>
</reference>
<dbReference type="STRING" id="665126.ABB55_18565"/>
<accession>A0A0P6WA33</accession>